<feature type="compositionally biased region" description="Pro residues" evidence="8">
    <location>
        <begin position="1842"/>
        <end position="1855"/>
    </location>
</feature>
<keyword evidence="13" id="KW-1185">Reference proteome</keyword>
<evidence type="ECO:0000259" key="10">
    <source>
        <dbReference type="PROSITE" id="PS51650"/>
    </source>
</evidence>
<evidence type="ECO:0000256" key="6">
    <source>
        <dbReference type="PROSITE-ProRule" id="PRU00192"/>
    </source>
</evidence>
<dbReference type="Pfam" id="PF06920">
    <property type="entry name" value="DHR-2_Lobe_A"/>
    <property type="match status" value="1"/>
</dbReference>
<dbReference type="InterPro" id="IPR056372">
    <property type="entry name" value="TPR_DOCK"/>
</dbReference>
<dbReference type="EnsemblMetazoa" id="CLYHEMT018782.1">
    <property type="protein sequence ID" value="CLYHEMP018782.1"/>
    <property type="gene ID" value="CLYHEMG018782"/>
</dbReference>
<keyword evidence="2 6" id="KW-0728">SH3 domain</keyword>
<dbReference type="InterPro" id="IPR036028">
    <property type="entry name" value="SH3-like_dom_sf"/>
</dbReference>
<feature type="compositionally biased region" description="Low complexity" evidence="8">
    <location>
        <begin position="1701"/>
        <end position="1712"/>
    </location>
</feature>
<dbReference type="Gene3D" id="1.20.58.740">
    <property type="match status" value="1"/>
</dbReference>
<sequence length="1890" mass="216826">MVLWKRSNPIKYGVAVSRFNGNGHHMLPLDFGEAVLIYEETENSDWFLGCSLVNRNQKGIFPQSYIHIKWTIESESKDDVDVAHSKELSAVLEITSVLQEWGEIWKQLFVKKADETDQVRKLLQDLLSRRRQVLSGALTADQLKQVKTEIGNKIDFGNKLLGLDLVVRDNEGTVIDVDSTGIIELYKMHWQSAERLEEPASSRKKKAPNSNMLQFNGHNLYVSVKNVVCQIDDESEVFLTLYDGREGQFISEHYMVSWTDKGMPKDLDKLHNMTCLFTDLGMQDLQRDKLYIVCQIIRYGKMDMNSKEKKKSQTKDLRRPFGVAVLHISDIVQGNVIEDEDKEYFLLLQKNFSGHDDLETLIKRSINKINTQQQGNEGIWLSLQKLHGDLQQVKDEHPLLVNHSTAIARKQGFPDVIMPGDIRNDMYLTLVSGVFDKGRKTSLNMQVIVGVYDSNGKLLNEVISLGAGEPLVKEYLSTINYHSEQPKWGETVKFVLPIDKVNGCHVRFSFKHRATLEEKDRYQKIFSLAYINLASQDGTCLQDGQYELAVYKCETKKLEDCNTYLKLPSLKSEVSQQNKKNLHNGGLAFSKTDSFKINFQLCSTKLAQNVDLLGLLKWRSQKDQLPIILPALMKVGGQEIVKFLQDTFDALFAILMEDATQYGEMVSNAVVFCIGLLADKKYHRFRSILDTYIENLFSSTKAYITLVDVLQKHIEGVKQSDLAGEGREYIMKYYKALEYLIKFIVRSRSLSERAAPGKGRLEFETSITNLFISITGTMTMTGDIVLPLQGCALKYVPAVFGDLLEVFNAEELGYFARDLVEKVAPNKLQRQKLTYIHNLVKSPLFFNPVSRSVIRPMIVGQLKMNMRNFEELQICADVLNEMLSNYDNVERVGETYEDVSYLVTNLFHCIVSTVIKMNLSSNLFGNYVAFIIGILDLMNDEHYAEYVNSYRDDSELLDSLMELFLLFREFIKETVYPADWMSMMMVQNNVILGALQKFSEVLYDRFLVGDSFQFQIWSTFFQLSVIFITQDSLQLESFSEAKRRKVFERYSDMRITLAKRVFDMWQWLGINKIRLIQSMVKPFLEMTLVPETDLRKITLPIFFDMIECEFKNRQHFKQVESELIMHLDTLIESGLKGDEEYKELFQQILMDKFNQQRISFPRLCEVGLIFVETISRLLSRLLDYRSVIQSEDNINNRMNCTVNILNFYQEIRREDMKQRYLYKLCDLHLSQQNFTEAAFTLLQHAEILKWSEEPPISSSVPGINTSRYDAKTQRELKENLYKDIIEYFDKGKMWEYGIRRCKELADQYESETYDYIKLSQILEKQAKFFDNIIKTAVRPEPTYFRVGYYGKGFPTFLKNKVYIYRGNEFEQLNGFKMRLQIQFPGAQFLQKLTPPGPETTESLRQWIQVCKVDAKPVERRKFQGKNIADQITKFYEVNDVSEFTLSRPFHKGKKDKENEFATLWIERTSMTTKDSFPGKLRWFEVKSRSSVELSPIETAIDTLTMKNKEILTMCNRYAANPKIDLNPFTMLLNGVIDAAVMGGISNYEKIFFSRDYMELNPEHSMYIDQIKDLIVEQVDHCERGLKIHKGVVTPQLQPLHEKMEKLMKENKAKAAPYRKKQNEIHNRRTIFSENGFAAQAPVARRIRSEFDMTGDRPQSEAHGFHNNSPINKRITTHIPHPSPGSPHMSERSNRHTTIVGPSSPIHSMISPPNLDLTPTDSNAPPPPLPGRDKRTLNKSPSNNSISGSTNTLPAPLPPKGPSPSPRQGYDTIPNMPSRDVSPQPPLEIPRRAPNMPAAPRPYRGNAKGSPVLPPKPPLPSQQLQNEEAPAIPQKSSKTLPPQASPRPQAVPPPMPFGSTSSLEPTREDEESNDEADGAPPPLPTKKGGGH</sequence>
<evidence type="ECO:0000256" key="1">
    <source>
        <dbReference type="ARBA" id="ARBA00004496"/>
    </source>
</evidence>
<keyword evidence="4" id="KW-0597">Phosphoprotein</keyword>
<dbReference type="Pfam" id="PF16172">
    <property type="entry name" value="DOCK_N"/>
    <property type="match status" value="1"/>
</dbReference>
<feature type="region of interest" description="Disordered" evidence="8">
    <location>
        <begin position="1653"/>
        <end position="1890"/>
    </location>
</feature>
<dbReference type="InterPro" id="IPR027357">
    <property type="entry name" value="DOCKER_dom"/>
</dbReference>
<evidence type="ECO:0000256" key="3">
    <source>
        <dbReference type="ARBA" id="ARBA00022490"/>
    </source>
</evidence>
<dbReference type="PROSITE" id="PS51650">
    <property type="entry name" value="C2_DOCK"/>
    <property type="match status" value="1"/>
</dbReference>
<dbReference type="GO" id="GO:0005085">
    <property type="term" value="F:guanyl-nucleotide exchange factor activity"/>
    <property type="evidence" value="ECO:0007669"/>
    <property type="project" value="UniProtKB-KW"/>
</dbReference>
<feature type="domain" description="SH3" evidence="9">
    <location>
        <begin position="8"/>
        <end position="71"/>
    </location>
</feature>
<dbReference type="Gene3D" id="1.25.40.410">
    <property type="match status" value="1"/>
</dbReference>
<feature type="domain" description="DOCKER" evidence="11">
    <location>
        <begin position="1208"/>
        <end position="1623"/>
    </location>
</feature>
<dbReference type="Pfam" id="PF20421">
    <property type="entry name" value="DHR-2_Lobe_C"/>
    <property type="match status" value="1"/>
</dbReference>
<dbReference type="Proteomes" id="UP000594262">
    <property type="component" value="Unplaced"/>
</dbReference>
<evidence type="ECO:0008006" key="14">
    <source>
        <dbReference type="Google" id="ProtNLM"/>
    </source>
</evidence>
<dbReference type="InterPro" id="IPR035892">
    <property type="entry name" value="C2_domain_sf"/>
</dbReference>
<dbReference type="RefSeq" id="XP_066926223.1">
    <property type="nucleotide sequence ID" value="XM_067070122.1"/>
</dbReference>
<dbReference type="InterPro" id="IPR026791">
    <property type="entry name" value="DOCK"/>
</dbReference>
<keyword evidence="5" id="KW-0344">Guanine-nucleotide releasing factor</keyword>
<dbReference type="GO" id="GO:0031267">
    <property type="term" value="F:small GTPase binding"/>
    <property type="evidence" value="ECO:0007669"/>
    <property type="project" value="TreeGrafter"/>
</dbReference>
<dbReference type="Pfam" id="PF14429">
    <property type="entry name" value="DOCK-C2"/>
    <property type="match status" value="1"/>
</dbReference>
<feature type="compositionally biased region" description="Pro residues" evidence="8">
    <location>
        <begin position="1754"/>
        <end position="1764"/>
    </location>
</feature>
<evidence type="ECO:0000256" key="2">
    <source>
        <dbReference type="ARBA" id="ARBA00022443"/>
    </source>
</evidence>
<dbReference type="InterPro" id="IPR046770">
    <property type="entry name" value="DOCKER_Lobe_B"/>
</dbReference>
<accession>A0A7M5X8A0</accession>
<dbReference type="InterPro" id="IPR001452">
    <property type="entry name" value="SH3_domain"/>
</dbReference>
<reference evidence="12" key="1">
    <citation type="submission" date="2021-01" db="UniProtKB">
        <authorList>
            <consortium name="EnsemblMetazoa"/>
        </authorList>
    </citation>
    <scope>IDENTIFICATION</scope>
</reference>
<evidence type="ECO:0000256" key="4">
    <source>
        <dbReference type="ARBA" id="ARBA00022553"/>
    </source>
</evidence>
<dbReference type="OrthoDB" id="18896at2759"/>
<comment type="subcellular location">
    <subcellularLocation>
        <location evidence="1">Cytoplasm</location>
    </subcellularLocation>
</comment>
<dbReference type="InterPro" id="IPR043161">
    <property type="entry name" value="DOCK_C_lobe_A"/>
</dbReference>
<dbReference type="GO" id="GO:0005886">
    <property type="term" value="C:plasma membrane"/>
    <property type="evidence" value="ECO:0007669"/>
    <property type="project" value="TreeGrafter"/>
</dbReference>
<proteinExistence type="inferred from homology"/>
<dbReference type="PANTHER" id="PTHR45653">
    <property type="entry name" value="DEDICATOR OF CYTOKINESIS"/>
    <property type="match status" value="1"/>
</dbReference>
<evidence type="ECO:0000313" key="13">
    <source>
        <dbReference type="Proteomes" id="UP000594262"/>
    </source>
</evidence>
<feature type="compositionally biased region" description="Acidic residues" evidence="8">
    <location>
        <begin position="1866"/>
        <end position="1876"/>
    </location>
</feature>
<feature type="compositionally biased region" description="Polar residues" evidence="8">
    <location>
        <begin position="1737"/>
        <end position="1751"/>
    </location>
</feature>
<dbReference type="InterPro" id="IPR042455">
    <property type="entry name" value="DOCK_N_sub1"/>
</dbReference>
<dbReference type="Pfam" id="PF20422">
    <property type="entry name" value="DHR-2_Lobe_B"/>
    <property type="match status" value="1"/>
</dbReference>
<evidence type="ECO:0000259" key="9">
    <source>
        <dbReference type="PROSITE" id="PS50002"/>
    </source>
</evidence>
<dbReference type="PANTHER" id="PTHR45653:SF10">
    <property type="entry name" value="MYOBLAST CITY, ISOFORM B"/>
    <property type="match status" value="1"/>
</dbReference>
<name>A0A7M5X8A0_9CNID</name>
<dbReference type="GO" id="GO:0007264">
    <property type="term" value="P:small GTPase-mediated signal transduction"/>
    <property type="evidence" value="ECO:0007669"/>
    <property type="project" value="InterPro"/>
</dbReference>
<dbReference type="InterPro" id="IPR043162">
    <property type="entry name" value="DOCK_C_lobe_C"/>
</dbReference>
<dbReference type="Gene3D" id="1.20.1270.350">
    <property type="entry name" value="Dedicator of cytokinesis N-terminal subdomain"/>
    <property type="match status" value="1"/>
</dbReference>
<dbReference type="SUPFAM" id="SSF50044">
    <property type="entry name" value="SH3-domain"/>
    <property type="match status" value="1"/>
</dbReference>
<feature type="domain" description="C2 DOCK-type" evidence="10">
    <location>
        <begin position="423"/>
        <end position="602"/>
    </location>
</feature>
<evidence type="ECO:0000256" key="7">
    <source>
        <dbReference type="PROSITE-ProRule" id="PRU00983"/>
    </source>
</evidence>
<dbReference type="InterPro" id="IPR046769">
    <property type="entry name" value="DOCKER_Lobe_A"/>
</dbReference>
<dbReference type="InterPro" id="IPR032376">
    <property type="entry name" value="DOCK_N"/>
</dbReference>
<comment type="similarity">
    <text evidence="7">Belongs to the DOCK family.</text>
</comment>
<dbReference type="Gene3D" id="2.60.40.150">
    <property type="entry name" value="C2 domain"/>
    <property type="match status" value="1"/>
</dbReference>
<evidence type="ECO:0000259" key="11">
    <source>
        <dbReference type="PROSITE" id="PS51651"/>
    </source>
</evidence>
<dbReference type="PROSITE" id="PS51651">
    <property type="entry name" value="DOCKER"/>
    <property type="match status" value="1"/>
</dbReference>
<dbReference type="InterPro" id="IPR046773">
    <property type="entry name" value="DOCKER_Lobe_C"/>
</dbReference>
<dbReference type="SMART" id="SM00326">
    <property type="entry name" value="SH3"/>
    <property type="match status" value="1"/>
</dbReference>
<dbReference type="CDD" id="cd11872">
    <property type="entry name" value="SH3_DOCK_AB"/>
    <property type="match status" value="1"/>
</dbReference>
<evidence type="ECO:0000313" key="12">
    <source>
        <dbReference type="EnsemblMetazoa" id="CLYHEMP018782.1"/>
    </source>
</evidence>
<organism evidence="12 13">
    <name type="scientific">Clytia hemisphaerica</name>
    <dbReference type="NCBI Taxonomy" id="252671"/>
    <lineage>
        <taxon>Eukaryota</taxon>
        <taxon>Metazoa</taxon>
        <taxon>Cnidaria</taxon>
        <taxon>Hydrozoa</taxon>
        <taxon>Hydroidolina</taxon>
        <taxon>Leptothecata</taxon>
        <taxon>Obeliida</taxon>
        <taxon>Clytiidae</taxon>
        <taxon>Clytia</taxon>
    </lineage>
</organism>
<evidence type="ECO:0000256" key="5">
    <source>
        <dbReference type="ARBA" id="ARBA00022658"/>
    </source>
</evidence>
<dbReference type="Pfam" id="PF23554">
    <property type="entry name" value="TPR_DOCK"/>
    <property type="match status" value="1"/>
</dbReference>
<dbReference type="GeneID" id="136813618"/>
<feature type="compositionally biased region" description="Basic and acidic residues" evidence="8">
    <location>
        <begin position="1653"/>
        <end position="1663"/>
    </location>
</feature>
<protein>
    <recommendedName>
        <fullName evidence="14">Dedicator of cytokinesis protein 1</fullName>
    </recommendedName>
</protein>
<dbReference type="GO" id="GO:0005737">
    <property type="term" value="C:cytoplasm"/>
    <property type="evidence" value="ECO:0007669"/>
    <property type="project" value="UniProtKB-SubCell"/>
</dbReference>
<dbReference type="PROSITE" id="PS50002">
    <property type="entry name" value="SH3"/>
    <property type="match status" value="1"/>
</dbReference>
<evidence type="ECO:0000256" key="8">
    <source>
        <dbReference type="SAM" id="MobiDB-lite"/>
    </source>
</evidence>
<dbReference type="Gene3D" id="2.30.30.40">
    <property type="entry name" value="SH3 Domains"/>
    <property type="match status" value="1"/>
</dbReference>
<dbReference type="InterPro" id="IPR027007">
    <property type="entry name" value="C2_DOCK-type_domain"/>
</dbReference>
<feature type="compositionally biased region" description="Low complexity" evidence="8">
    <location>
        <begin position="1791"/>
        <end position="1801"/>
    </location>
</feature>
<keyword evidence="3" id="KW-0963">Cytoplasm</keyword>